<accession>A0AAE0CBG7</accession>
<dbReference type="InterPro" id="IPR029058">
    <property type="entry name" value="AB_hydrolase_fold"/>
</dbReference>
<dbReference type="SUPFAM" id="SSF53474">
    <property type="entry name" value="alpha/beta-Hydrolases"/>
    <property type="match status" value="1"/>
</dbReference>
<dbReference type="Proteomes" id="UP001190700">
    <property type="component" value="Unassembled WGS sequence"/>
</dbReference>
<reference evidence="1 2" key="1">
    <citation type="journal article" date="2015" name="Genome Biol. Evol.">
        <title>Comparative Genomics of a Bacterivorous Green Alga Reveals Evolutionary Causalities and Consequences of Phago-Mixotrophic Mode of Nutrition.</title>
        <authorList>
            <person name="Burns J.A."/>
            <person name="Paasch A."/>
            <person name="Narechania A."/>
            <person name="Kim E."/>
        </authorList>
    </citation>
    <scope>NUCLEOTIDE SEQUENCE [LARGE SCALE GENOMIC DNA]</scope>
    <source>
        <strain evidence="1 2">PLY_AMNH</strain>
    </source>
</reference>
<comment type="caution">
    <text evidence="1">The sequence shown here is derived from an EMBL/GenBank/DDBJ whole genome shotgun (WGS) entry which is preliminary data.</text>
</comment>
<keyword evidence="2" id="KW-1185">Reference proteome</keyword>
<evidence type="ECO:0000313" key="2">
    <source>
        <dbReference type="Proteomes" id="UP001190700"/>
    </source>
</evidence>
<sequence length="435" mass="49026">MSCCCSRKVSQDPLARSREDPSQATFTVRAGTSYARGRKIDYRILERTNGDTTSKPRAAIVFFYALGGTADIVNIFRQLFCDNDDELAACNREIVILCVNRPGCGKTGGQTAEVSEDEKRESADTEEEELYRNRNSNIRLLQTAEDILHVLLMERIEEVHVLATCLGHPYAMAFVSQYLKRKRQPATSSKHVVKFSLRFPICLVAPWLSVACPQTMGLAQIGGNTLGAESFVVQSVTWITSAFMRVWLGYLAVMPAKTTKDFLMDGMTWWEKNDWDDEDLEAGVEGMKNFGRDALSCAHLEMQMGACSEWQERYVESVIKELVRNGKVYGLDSEFEGTKKPVIQIFNGDCDDLILPCAISWYTRWATDIRETARETLLDKDENCQFMMPDGVKIVQSRQVSGSHYGLICGGGPRRDRKVLKMMLGNECWGLFEPS</sequence>
<gene>
    <name evidence="1" type="ORF">CYMTET_39405</name>
</gene>
<proteinExistence type="predicted"/>
<evidence type="ECO:0000313" key="1">
    <source>
        <dbReference type="EMBL" id="KAK3251254.1"/>
    </source>
</evidence>
<dbReference type="AlphaFoldDB" id="A0AAE0CBG7"/>
<organism evidence="1 2">
    <name type="scientific">Cymbomonas tetramitiformis</name>
    <dbReference type="NCBI Taxonomy" id="36881"/>
    <lineage>
        <taxon>Eukaryota</taxon>
        <taxon>Viridiplantae</taxon>
        <taxon>Chlorophyta</taxon>
        <taxon>Pyramimonadophyceae</taxon>
        <taxon>Pyramimonadales</taxon>
        <taxon>Pyramimonadaceae</taxon>
        <taxon>Cymbomonas</taxon>
    </lineage>
</organism>
<dbReference type="EMBL" id="LGRX02026163">
    <property type="protein sequence ID" value="KAK3251254.1"/>
    <property type="molecule type" value="Genomic_DNA"/>
</dbReference>
<name>A0AAE0CBG7_9CHLO</name>
<protein>
    <submittedName>
        <fullName evidence="1">Uncharacterized protein</fullName>
    </submittedName>
</protein>